<keyword evidence="1" id="KW-0812">Transmembrane</keyword>
<accession>W7T0V7</accession>
<evidence type="ECO:0000313" key="3">
    <source>
        <dbReference type="Proteomes" id="UP000019335"/>
    </source>
</evidence>
<organism evidence="2 3">
    <name type="scientific">Nannochloropsis gaditana</name>
    <dbReference type="NCBI Taxonomy" id="72520"/>
    <lineage>
        <taxon>Eukaryota</taxon>
        <taxon>Sar</taxon>
        <taxon>Stramenopiles</taxon>
        <taxon>Ochrophyta</taxon>
        <taxon>Eustigmatophyceae</taxon>
        <taxon>Eustigmatales</taxon>
        <taxon>Monodopsidaceae</taxon>
        <taxon>Nannochloropsis</taxon>
    </lineage>
</organism>
<dbReference type="Proteomes" id="UP000019335">
    <property type="component" value="Unassembled WGS sequence"/>
</dbReference>
<keyword evidence="3" id="KW-1185">Reference proteome</keyword>
<sequence>MRSILSRLCQVVDAKESWIYREFARPCKICPEGFLLKHPWLQNRSMTRRSRQKLTLILWQNLLSCNLLMLYVISL</sequence>
<proteinExistence type="predicted"/>
<keyword evidence="1" id="KW-0472">Membrane</keyword>
<protein>
    <submittedName>
        <fullName evidence="2">Uncharacterized protein</fullName>
    </submittedName>
</protein>
<keyword evidence="1" id="KW-1133">Transmembrane helix</keyword>
<dbReference type="AlphaFoldDB" id="W7T0V7"/>
<reference evidence="2 3" key="1">
    <citation type="journal article" date="2014" name="Mol. Plant">
        <title>Chromosome Scale Genome Assembly and Transcriptome Profiling of Nannochloropsis gaditana in Nitrogen Depletion.</title>
        <authorList>
            <person name="Corteggiani Carpinelli E."/>
            <person name="Telatin A."/>
            <person name="Vitulo N."/>
            <person name="Forcato C."/>
            <person name="D'Angelo M."/>
            <person name="Schiavon R."/>
            <person name="Vezzi A."/>
            <person name="Giacometti G.M."/>
            <person name="Morosinotto T."/>
            <person name="Valle G."/>
        </authorList>
    </citation>
    <scope>NUCLEOTIDE SEQUENCE [LARGE SCALE GENOMIC DNA]</scope>
    <source>
        <strain evidence="2 3">B-31</strain>
    </source>
</reference>
<evidence type="ECO:0000313" key="2">
    <source>
        <dbReference type="EMBL" id="EWM20715.1"/>
    </source>
</evidence>
<gene>
    <name evidence="2" type="ORF">Naga_100385g4</name>
</gene>
<dbReference type="EMBL" id="AZIL01002851">
    <property type="protein sequence ID" value="EWM20715.1"/>
    <property type="molecule type" value="Genomic_DNA"/>
</dbReference>
<name>W7T0V7_9STRA</name>
<comment type="caution">
    <text evidence="2">The sequence shown here is derived from an EMBL/GenBank/DDBJ whole genome shotgun (WGS) entry which is preliminary data.</text>
</comment>
<feature type="transmembrane region" description="Helical" evidence="1">
    <location>
        <begin position="54"/>
        <end position="73"/>
    </location>
</feature>
<evidence type="ECO:0000256" key="1">
    <source>
        <dbReference type="SAM" id="Phobius"/>
    </source>
</evidence>